<protein>
    <submittedName>
        <fullName evidence="9">Urea active transporter 1</fullName>
    </submittedName>
</protein>
<gene>
    <name evidence="9" type="ORF">L207DRAFT_550689</name>
</gene>
<dbReference type="STRING" id="1149755.A0A2J6SDL7"/>
<dbReference type="PROSITE" id="PS50283">
    <property type="entry name" value="NA_SOLUT_SYMP_3"/>
    <property type="match status" value="1"/>
</dbReference>
<feature type="transmembrane region" description="Helical" evidence="8">
    <location>
        <begin position="14"/>
        <end position="36"/>
    </location>
</feature>
<sequence>MSESGTLQVLSQGVGYGIIVGIGIFFALVMLLLTHLQNRFTIYSSHAVEEFATASRSVKPGLIAAGIVSSWTWPGTLLTSSTAYYGCFQITLFSLLAVLIKRKVPGLHTYPELIKARHGTAAHLSYLFFALLTNLLVGSTLVLGGAQVVSALTGVNVYAANFIIPLVVAAYVVSGGLRSTFIADYLHTVVLIVSILVFSFLLYASGDAVGSPGKLYDLLVEAAITRPTANTNGSYLSFKSVEGIILSMDLLVGGIGTVWLDQAYWQRAIASQPETSVKAYLFGAVAWFGMPFSFGTAMGLGCAALTGLPSFPTYPNGLDAAQIGAGLSAPAVAVALLGKGGGALLLLLLFMAVTSSTSAELVAVSSLVTFDIYKTYIKPLATSDELVRSSHYAIIAYSIVLASFCSLTNGVHLNLTSLLTVGGIFTGGASFPVGLSLFWPRVSTVATVASCWISGALAILTWFVTTWKRSGEITVATTGIPQNAISGAVVGWLGGLFFAVVLTFIFPGQYSSTDPEHVARNQKIFGILGGDEVTSSSPNGLDQERENTSSEEKGEAKTAFPAAVTVEPIVRTGNDVVDFLTNNHIEPLNERSYKRALRLALGANAFVLPVILVIPLSLFGADCIASRSFFKDTLS</sequence>
<keyword evidence="4 8" id="KW-1133">Transmembrane helix</keyword>
<dbReference type="PANTHER" id="PTHR46154:SF2">
    <property type="entry name" value="SOLUTE SYMPORTER FAMILY TRANSPORTER (AFU_ORTHOLOGUE AFUA_6G03200)"/>
    <property type="match status" value="1"/>
</dbReference>
<feature type="transmembrane region" description="Helical" evidence="8">
    <location>
        <begin position="185"/>
        <end position="204"/>
    </location>
</feature>
<feature type="transmembrane region" description="Helical" evidence="8">
    <location>
        <begin position="390"/>
        <end position="411"/>
    </location>
</feature>
<feature type="transmembrane region" description="Helical" evidence="8">
    <location>
        <begin position="243"/>
        <end position="260"/>
    </location>
</feature>
<feature type="transmembrane region" description="Helical" evidence="8">
    <location>
        <begin position="445"/>
        <end position="464"/>
    </location>
</feature>
<comment type="subcellular location">
    <subcellularLocation>
        <location evidence="1">Membrane</location>
        <topology evidence="1">Multi-pass membrane protein</topology>
    </subcellularLocation>
</comment>
<feature type="transmembrane region" description="Helical" evidence="8">
    <location>
        <begin position="121"/>
        <end position="143"/>
    </location>
</feature>
<feature type="transmembrane region" description="Helical" evidence="8">
    <location>
        <begin position="418"/>
        <end position="439"/>
    </location>
</feature>
<dbReference type="GO" id="GO:0005886">
    <property type="term" value="C:plasma membrane"/>
    <property type="evidence" value="ECO:0007669"/>
    <property type="project" value="TreeGrafter"/>
</dbReference>
<evidence type="ECO:0000256" key="3">
    <source>
        <dbReference type="ARBA" id="ARBA00022692"/>
    </source>
</evidence>
<feature type="compositionally biased region" description="Basic and acidic residues" evidence="7">
    <location>
        <begin position="542"/>
        <end position="556"/>
    </location>
</feature>
<proteinExistence type="inferred from homology"/>
<dbReference type="GO" id="GO:0015204">
    <property type="term" value="F:urea transmembrane transporter activity"/>
    <property type="evidence" value="ECO:0007669"/>
    <property type="project" value="InterPro"/>
</dbReference>
<dbReference type="Gene3D" id="1.20.1730.10">
    <property type="entry name" value="Sodium/glucose cotransporter"/>
    <property type="match status" value="1"/>
</dbReference>
<evidence type="ECO:0000313" key="9">
    <source>
        <dbReference type="EMBL" id="PMD48863.1"/>
    </source>
</evidence>
<accession>A0A2J6SDL7</accession>
<feature type="transmembrane region" description="Helical" evidence="8">
    <location>
        <begin position="344"/>
        <end position="370"/>
    </location>
</feature>
<evidence type="ECO:0000256" key="6">
    <source>
        <dbReference type="RuleBase" id="RU362091"/>
    </source>
</evidence>
<evidence type="ECO:0000313" key="10">
    <source>
        <dbReference type="Proteomes" id="UP000235786"/>
    </source>
</evidence>
<dbReference type="InterPro" id="IPR031155">
    <property type="entry name" value="DUR"/>
</dbReference>
<keyword evidence="5 8" id="KW-0472">Membrane</keyword>
<keyword evidence="10" id="KW-1185">Reference proteome</keyword>
<feature type="transmembrane region" description="Helical" evidence="8">
    <location>
        <begin position="155"/>
        <end position="173"/>
    </location>
</feature>
<dbReference type="InterPro" id="IPR001734">
    <property type="entry name" value="Na/solute_symporter"/>
</dbReference>
<dbReference type="EMBL" id="KZ613937">
    <property type="protein sequence ID" value="PMD48863.1"/>
    <property type="molecule type" value="Genomic_DNA"/>
</dbReference>
<evidence type="ECO:0000256" key="8">
    <source>
        <dbReference type="SAM" id="Phobius"/>
    </source>
</evidence>
<feature type="transmembrane region" description="Helical" evidence="8">
    <location>
        <begin position="599"/>
        <end position="621"/>
    </location>
</feature>
<feature type="transmembrane region" description="Helical" evidence="8">
    <location>
        <begin position="82"/>
        <end position="100"/>
    </location>
</feature>
<evidence type="ECO:0000256" key="4">
    <source>
        <dbReference type="ARBA" id="ARBA00022989"/>
    </source>
</evidence>
<evidence type="ECO:0000256" key="2">
    <source>
        <dbReference type="ARBA" id="ARBA00006434"/>
    </source>
</evidence>
<organism evidence="9 10">
    <name type="scientific">Hyaloscypha variabilis (strain UAMH 11265 / GT02V1 / F)</name>
    <name type="common">Meliniomyces variabilis</name>
    <dbReference type="NCBI Taxonomy" id="1149755"/>
    <lineage>
        <taxon>Eukaryota</taxon>
        <taxon>Fungi</taxon>
        <taxon>Dikarya</taxon>
        <taxon>Ascomycota</taxon>
        <taxon>Pezizomycotina</taxon>
        <taxon>Leotiomycetes</taxon>
        <taxon>Helotiales</taxon>
        <taxon>Hyaloscyphaceae</taxon>
        <taxon>Hyaloscypha</taxon>
        <taxon>Hyaloscypha variabilis</taxon>
    </lineage>
</organism>
<feature type="region of interest" description="Disordered" evidence="7">
    <location>
        <begin position="531"/>
        <end position="557"/>
    </location>
</feature>
<comment type="similarity">
    <text evidence="2 6">Belongs to the sodium:solute symporter (SSF) (TC 2.A.21) family.</text>
</comment>
<evidence type="ECO:0000256" key="1">
    <source>
        <dbReference type="ARBA" id="ARBA00004141"/>
    </source>
</evidence>
<dbReference type="PANTHER" id="PTHR46154">
    <property type="match status" value="1"/>
</dbReference>
<dbReference type="Proteomes" id="UP000235786">
    <property type="component" value="Unassembled WGS sequence"/>
</dbReference>
<feature type="transmembrane region" description="Helical" evidence="8">
    <location>
        <begin position="280"/>
        <end position="308"/>
    </location>
</feature>
<evidence type="ECO:0000256" key="7">
    <source>
        <dbReference type="SAM" id="MobiDB-lite"/>
    </source>
</evidence>
<dbReference type="InterPro" id="IPR038377">
    <property type="entry name" value="Na/Glc_symporter_sf"/>
</dbReference>
<dbReference type="OrthoDB" id="6132759at2759"/>
<dbReference type="CDD" id="cd11476">
    <property type="entry name" value="SLC5sbd_DUR3"/>
    <property type="match status" value="1"/>
</dbReference>
<dbReference type="AlphaFoldDB" id="A0A2J6SDL7"/>
<feature type="transmembrane region" description="Helical" evidence="8">
    <location>
        <begin position="485"/>
        <end position="506"/>
    </location>
</feature>
<reference evidence="9 10" key="1">
    <citation type="submission" date="2016-04" db="EMBL/GenBank/DDBJ databases">
        <title>A degradative enzymes factory behind the ericoid mycorrhizal symbiosis.</title>
        <authorList>
            <consortium name="DOE Joint Genome Institute"/>
            <person name="Martino E."/>
            <person name="Morin E."/>
            <person name="Grelet G."/>
            <person name="Kuo A."/>
            <person name="Kohler A."/>
            <person name="Daghino S."/>
            <person name="Barry K."/>
            <person name="Choi C."/>
            <person name="Cichocki N."/>
            <person name="Clum A."/>
            <person name="Copeland A."/>
            <person name="Hainaut M."/>
            <person name="Haridas S."/>
            <person name="Labutti K."/>
            <person name="Lindquist E."/>
            <person name="Lipzen A."/>
            <person name="Khouja H.-R."/>
            <person name="Murat C."/>
            <person name="Ohm R."/>
            <person name="Olson A."/>
            <person name="Spatafora J."/>
            <person name="Veneault-Fourrey C."/>
            <person name="Henrissat B."/>
            <person name="Grigoriev I."/>
            <person name="Martin F."/>
            <person name="Perotto S."/>
        </authorList>
    </citation>
    <scope>NUCLEOTIDE SEQUENCE [LARGE SCALE GENOMIC DNA]</scope>
    <source>
        <strain evidence="9 10">F</strain>
    </source>
</reference>
<keyword evidence="3 8" id="KW-0812">Transmembrane</keyword>
<name>A0A2J6SDL7_HYAVF</name>
<dbReference type="Pfam" id="PF00474">
    <property type="entry name" value="SSF"/>
    <property type="match status" value="1"/>
</dbReference>
<feature type="transmembrane region" description="Helical" evidence="8">
    <location>
        <begin position="320"/>
        <end position="337"/>
    </location>
</feature>
<evidence type="ECO:0000256" key="5">
    <source>
        <dbReference type="ARBA" id="ARBA00023136"/>
    </source>
</evidence>